<feature type="region of interest" description="Disordered" evidence="1">
    <location>
        <begin position="148"/>
        <end position="180"/>
    </location>
</feature>
<feature type="region of interest" description="Disordered" evidence="1">
    <location>
        <begin position="498"/>
        <end position="635"/>
    </location>
</feature>
<feature type="compositionally biased region" description="Acidic residues" evidence="1">
    <location>
        <begin position="161"/>
        <end position="171"/>
    </location>
</feature>
<feature type="compositionally biased region" description="Low complexity" evidence="1">
    <location>
        <begin position="1004"/>
        <end position="1013"/>
    </location>
</feature>
<feature type="compositionally biased region" description="Gly residues" evidence="1">
    <location>
        <begin position="557"/>
        <end position="576"/>
    </location>
</feature>
<gene>
    <name evidence="2" type="ORF">EIP91_010790</name>
</gene>
<proteinExistence type="predicted"/>
<feature type="compositionally biased region" description="Low complexity" evidence="1">
    <location>
        <begin position="958"/>
        <end position="968"/>
    </location>
</feature>
<keyword evidence="3" id="KW-1185">Reference proteome</keyword>
<protein>
    <submittedName>
        <fullName evidence="2">Uncharacterized protein</fullName>
    </submittedName>
</protein>
<organism evidence="2 3">
    <name type="scientific">Steccherinum ochraceum</name>
    <dbReference type="NCBI Taxonomy" id="92696"/>
    <lineage>
        <taxon>Eukaryota</taxon>
        <taxon>Fungi</taxon>
        <taxon>Dikarya</taxon>
        <taxon>Basidiomycota</taxon>
        <taxon>Agaricomycotina</taxon>
        <taxon>Agaricomycetes</taxon>
        <taxon>Polyporales</taxon>
        <taxon>Steccherinaceae</taxon>
        <taxon>Steccherinum</taxon>
    </lineage>
</organism>
<dbReference type="AlphaFoldDB" id="A0A4R0RC66"/>
<comment type="caution">
    <text evidence="2">The sequence shown here is derived from an EMBL/GenBank/DDBJ whole genome shotgun (WGS) entry which is preliminary data.</text>
</comment>
<feature type="region of interest" description="Disordered" evidence="1">
    <location>
        <begin position="878"/>
        <end position="1090"/>
    </location>
</feature>
<feature type="compositionally biased region" description="Low complexity" evidence="1">
    <location>
        <begin position="1021"/>
        <end position="1036"/>
    </location>
</feature>
<dbReference type="Proteomes" id="UP000292702">
    <property type="component" value="Unassembled WGS sequence"/>
</dbReference>
<feature type="compositionally biased region" description="Basic residues" evidence="1">
    <location>
        <begin position="529"/>
        <end position="539"/>
    </location>
</feature>
<accession>A0A4R0RC66</accession>
<feature type="compositionally biased region" description="Low complexity" evidence="1">
    <location>
        <begin position="540"/>
        <end position="556"/>
    </location>
</feature>
<reference evidence="2 3" key="1">
    <citation type="submission" date="2018-11" db="EMBL/GenBank/DDBJ databases">
        <title>Genome assembly of Steccherinum ochraceum LE-BIN_3174, the white-rot fungus of the Steccherinaceae family (The Residual Polyporoid clade, Polyporales, Basidiomycota).</title>
        <authorList>
            <person name="Fedorova T.V."/>
            <person name="Glazunova O.A."/>
            <person name="Landesman E.O."/>
            <person name="Moiseenko K.V."/>
            <person name="Psurtseva N.V."/>
            <person name="Savinova O.S."/>
            <person name="Shakhova N.V."/>
            <person name="Tyazhelova T.V."/>
            <person name="Vasina D.V."/>
        </authorList>
    </citation>
    <scope>NUCLEOTIDE SEQUENCE [LARGE SCALE GENOMIC DNA]</scope>
    <source>
        <strain evidence="2 3">LE-BIN_3174</strain>
    </source>
</reference>
<evidence type="ECO:0000313" key="2">
    <source>
        <dbReference type="EMBL" id="TCD60064.1"/>
    </source>
</evidence>
<dbReference type="EMBL" id="RWJN01000666">
    <property type="protein sequence ID" value="TCD60064.1"/>
    <property type="molecule type" value="Genomic_DNA"/>
</dbReference>
<sequence>MAKKVPTNKIPDDTVAAIIGDDQMQLLSEFFDEYVVARKAKKAKEKTSIIERAAAFMATQAVGGGNSIPELVKGIRIAFNAVPLTAPLHSLMGRARTAAEIWKADHNFEVCTYAARLDELDKQRPSDMKWKDIRDEFESYLSRHLDHGEDDVGVVPPLSDGDSDSPAEDASDEAKEEHQKRKVVRSYINAWEDLSRDDVPDPADQQVPYAPPAAITRAQSHVFKRKTQALRRQYEKLAKEEAAGKMSYALRRERAKAMCEKECRAFANAMWNQYRVLVIMHVGRVGTAAEGNGVMLSAIEPDKRYTGFSAFNDYVDFENTKRADFEKCIDDEMIPYASLDPDDPAEPGRTQVDKQGKLVEVSTELERGPDGYPRIPADVLAWKSDHYPRFNFLDVKKLIIREFVRSIYRIGRGHPSRMPWQALSFEDTVQEMLAEDSLPETVGILVDPSHLKLAQCNELLSHWQARQAAGDIPFRFRMVLDSAGDLILAKKPTASVKKKARDAIRKGKAKATSQSDEESDAAAPEPPKPKAKKAKRKTGVAKVAASAGGSEALASGSGAGGSGASGSVAGGSGAGGAAVEDIDDPMTGIPSDDDEPDDAVLRPLRARPAAKARLPGLAQEDDTIGQPTPFGTQGPLRETYLTSKGRFALISTLNGLSSEDPNWRGLQQYLHHYGEQILTARILPAQCERAPVETHFAWWTRKSHLCPSDWHLKPDECFVPVEKWIKSSPWNDDNGDWVWTSLQVEHLLLFTGLLLRDVEYMNKLPPTAAAKQPSDAAWWFSSQLDPMRMTNFAAKTWAAVYDAMPIKYKSPPADHDEQEEEEDVHIHMMQVKREAMEVRLGLHSNAQASSSSSDAMDVDVNDVGESSGPVILLAGAAQVPPVPSGSKPKFIPTRKLPGASDGVSADEQFNMRDPVSNSQSRRVSRNARRIPASSDEEDAASLTSSARLVEKPPRTPTEEPAPANEPPAQGNDQQADPTPGGSKPTAGSSRPDASQPADPTLGGSTPAAASSRPKTSKTKSKASATTSAPTAGPSTSDVPAPEGTLASNRPRRTVKGAGPRAPETVAEADQRRKDAEQDAPAPTAVKRKRR</sequence>
<evidence type="ECO:0000313" key="3">
    <source>
        <dbReference type="Proteomes" id="UP000292702"/>
    </source>
</evidence>
<evidence type="ECO:0000256" key="1">
    <source>
        <dbReference type="SAM" id="MobiDB-lite"/>
    </source>
</evidence>
<name>A0A4R0RC66_9APHY</name>
<feature type="compositionally biased region" description="Basic and acidic residues" evidence="1">
    <location>
        <begin position="948"/>
        <end position="957"/>
    </location>
</feature>
<dbReference type="OrthoDB" id="2688399at2759"/>